<evidence type="ECO:0000313" key="6">
    <source>
        <dbReference type="EMBL" id="KAJ1922306.1"/>
    </source>
</evidence>
<dbReference type="EMBL" id="JANBPU010000001">
    <property type="protein sequence ID" value="KAJ1922306.1"/>
    <property type="molecule type" value="Genomic_DNA"/>
</dbReference>
<dbReference type="Gene3D" id="2.60.40.3960">
    <property type="entry name" value="Velvet domain"/>
    <property type="match status" value="1"/>
</dbReference>
<proteinExistence type="predicted"/>
<sequence length="153" mass="17052">MVAINHDLDHLDASAGHESVLHKLVIRQQPKRSRVGCISERVDRRPVDPPPIIQLVMDKQSQGAGTDPDEPSYTLSPHFIMRATLVDKDDEKEISRIRGDTVPALSGMVVSSLHTLCDLDMVQGAYFVFGDLSVRLEGSFKLRFDLFEILGQV</sequence>
<evidence type="ECO:0000259" key="5">
    <source>
        <dbReference type="PROSITE" id="PS51821"/>
    </source>
</evidence>
<gene>
    <name evidence="6" type="ORF">H4219_000168</name>
</gene>
<organism evidence="6 7">
    <name type="scientific">Mycoemilia scoparia</name>
    <dbReference type="NCBI Taxonomy" id="417184"/>
    <lineage>
        <taxon>Eukaryota</taxon>
        <taxon>Fungi</taxon>
        <taxon>Fungi incertae sedis</taxon>
        <taxon>Zoopagomycota</taxon>
        <taxon>Kickxellomycotina</taxon>
        <taxon>Kickxellomycetes</taxon>
        <taxon>Kickxellales</taxon>
        <taxon>Kickxellaceae</taxon>
        <taxon>Mycoemilia</taxon>
    </lineage>
</organism>
<evidence type="ECO:0000256" key="1">
    <source>
        <dbReference type="ARBA" id="ARBA00004123"/>
    </source>
</evidence>
<dbReference type="GO" id="GO:0005634">
    <property type="term" value="C:nucleus"/>
    <property type="evidence" value="ECO:0007669"/>
    <property type="project" value="UniProtKB-SubCell"/>
</dbReference>
<dbReference type="PANTHER" id="PTHR33572:SF18">
    <property type="entry name" value="SPORE DEVELOPMENT REGULATOR VOSA"/>
    <property type="match status" value="1"/>
</dbReference>
<dbReference type="InterPro" id="IPR021740">
    <property type="entry name" value="Velvet"/>
</dbReference>
<dbReference type="InterPro" id="IPR038491">
    <property type="entry name" value="Velvet_dom_sf"/>
</dbReference>
<name>A0A9W8A6V3_9FUNG</name>
<evidence type="ECO:0000256" key="3">
    <source>
        <dbReference type="ARBA" id="ARBA00023163"/>
    </source>
</evidence>
<dbReference type="Proteomes" id="UP001150538">
    <property type="component" value="Unassembled WGS sequence"/>
</dbReference>
<dbReference type="PANTHER" id="PTHR33572">
    <property type="entry name" value="SPORE DEVELOPMENT REGULATOR VOSA"/>
    <property type="match status" value="1"/>
</dbReference>
<keyword evidence="4" id="KW-0539">Nucleus</keyword>
<feature type="domain" description="Velvet" evidence="5">
    <location>
        <begin position="16"/>
        <end position="153"/>
    </location>
</feature>
<dbReference type="InterPro" id="IPR037525">
    <property type="entry name" value="Velvet_dom"/>
</dbReference>
<comment type="subcellular location">
    <subcellularLocation>
        <location evidence="1">Nucleus</location>
    </subcellularLocation>
</comment>
<keyword evidence="2" id="KW-0805">Transcription regulation</keyword>
<keyword evidence="7" id="KW-1185">Reference proteome</keyword>
<evidence type="ECO:0000256" key="2">
    <source>
        <dbReference type="ARBA" id="ARBA00023015"/>
    </source>
</evidence>
<dbReference type="OrthoDB" id="5599552at2759"/>
<evidence type="ECO:0000256" key="4">
    <source>
        <dbReference type="ARBA" id="ARBA00023242"/>
    </source>
</evidence>
<dbReference type="PROSITE" id="PS51821">
    <property type="entry name" value="VELVET"/>
    <property type="match status" value="1"/>
</dbReference>
<protein>
    <recommendedName>
        <fullName evidence="5">Velvet domain-containing protein</fullName>
    </recommendedName>
</protein>
<evidence type="ECO:0000313" key="7">
    <source>
        <dbReference type="Proteomes" id="UP001150538"/>
    </source>
</evidence>
<reference evidence="6" key="1">
    <citation type="submission" date="2022-07" db="EMBL/GenBank/DDBJ databases">
        <title>Phylogenomic reconstructions and comparative analyses of Kickxellomycotina fungi.</title>
        <authorList>
            <person name="Reynolds N.K."/>
            <person name="Stajich J.E."/>
            <person name="Barry K."/>
            <person name="Grigoriev I.V."/>
            <person name="Crous P."/>
            <person name="Smith M.E."/>
        </authorList>
    </citation>
    <scope>NUCLEOTIDE SEQUENCE</scope>
    <source>
        <strain evidence="6">NBRC 100468</strain>
    </source>
</reference>
<dbReference type="Pfam" id="PF11754">
    <property type="entry name" value="Velvet"/>
    <property type="match status" value="2"/>
</dbReference>
<keyword evidence="3" id="KW-0804">Transcription</keyword>
<accession>A0A9W8A6V3</accession>
<comment type="caution">
    <text evidence="6">The sequence shown here is derived from an EMBL/GenBank/DDBJ whole genome shotgun (WGS) entry which is preliminary data.</text>
</comment>
<dbReference type="AlphaFoldDB" id="A0A9W8A6V3"/>